<evidence type="ECO:0000259" key="9">
    <source>
        <dbReference type="PROSITE" id="PS50923"/>
    </source>
</evidence>
<dbReference type="CDD" id="cd00033">
    <property type="entry name" value="CCP"/>
    <property type="match status" value="2"/>
</dbReference>
<evidence type="ECO:0000256" key="4">
    <source>
        <dbReference type="ARBA" id="ARBA00023157"/>
    </source>
</evidence>
<dbReference type="PANTHER" id="PTHR19325:SF575">
    <property type="entry name" value="LOCOMOTION-RELATED PROTEIN HIKARU GENKI"/>
    <property type="match status" value="1"/>
</dbReference>
<feature type="domain" description="Sushi" evidence="9">
    <location>
        <begin position="510"/>
        <end position="581"/>
    </location>
</feature>
<dbReference type="Proteomes" id="UP000683360">
    <property type="component" value="Unassembled WGS sequence"/>
</dbReference>
<dbReference type="EMBL" id="CAJPWZ010000675">
    <property type="protein sequence ID" value="CAG2198310.1"/>
    <property type="molecule type" value="Genomic_DNA"/>
</dbReference>
<keyword evidence="5" id="KW-0325">Glycoprotein</keyword>
<evidence type="ECO:0000256" key="2">
    <source>
        <dbReference type="ARBA" id="ARBA00022703"/>
    </source>
</evidence>
<dbReference type="SUPFAM" id="SSF57535">
    <property type="entry name" value="Complement control module/SCR domain"/>
    <property type="match status" value="2"/>
</dbReference>
<evidence type="ECO:0000256" key="3">
    <source>
        <dbReference type="ARBA" id="ARBA00022737"/>
    </source>
</evidence>
<dbReference type="SMART" id="SM00032">
    <property type="entry name" value="CCP"/>
    <property type="match status" value="4"/>
</dbReference>
<keyword evidence="8" id="KW-0472">Membrane</keyword>
<keyword evidence="4 6" id="KW-1015">Disulfide bond</keyword>
<dbReference type="InterPro" id="IPR035976">
    <property type="entry name" value="Sushi/SCR/CCP_sf"/>
</dbReference>
<dbReference type="Pfam" id="PF00084">
    <property type="entry name" value="Sushi"/>
    <property type="match status" value="2"/>
</dbReference>
<dbReference type="GO" id="GO:0006915">
    <property type="term" value="P:apoptotic process"/>
    <property type="evidence" value="ECO:0007669"/>
    <property type="project" value="UniProtKB-KW"/>
</dbReference>
<dbReference type="OrthoDB" id="8806090at2759"/>
<evidence type="ECO:0000256" key="8">
    <source>
        <dbReference type="SAM" id="Phobius"/>
    </source>
</evidence>
<proteinExistence type="predicted"/>
<dbReference type="AlphaFoldDB" id="A0A8S3QNT2"/>
<keyword evidence="8" id="KW-0812">Transmembrane</keyword>
<evidence type="ECO:0000313" key="10">
    <source>
        <dbReference type="EMBL" id="CAG2198310.1"/>
    </source>
</evidence>
<keyword evidence="8" id="KW-1133">Transmembrane helix</keyword>
<dbReference type="InterPro" id="IPR000436">
    <property type="entry name" value="Sushi_SCR_CCP_dom"/>
</dbReference>
<dbReference type="PROSITE" id="PS50923">
    <property type="entry name" value="SUSHI"/>
    <property type="match status" value="2"/>
</dbReference>
<feature type="domain" description="Sushi" evidence="9">
    <location>
        <begin position="49"/>
        <end position="121"/>
    </location>
</feature>
<feature type="disulfide bond" evidence="6">
    <location>
        <begin position="92"/>
        <end position="119"/>
    </location>
</feature>
<evidence type="ECO:0000256" key="1">
    <source>
        <dbReference type="ARBA" id="ARBA00022659"/>
    </source>
</evidence>
<organism evidence="10 11">
    <name type="scientific">Mytilus edulis</name>
    <name type="common">Blue mussel</name>
    <dbReference type="NCBI Taxonomy" id="6550"/>
    <lineage>
        <taxon>Eukaryota</taxon>
        <taxon>Metazoa</taxon>
        <taxon>Spiralia</taxon>
        <taxon>Lophotrochozoa</taxon>
        <taxon>Mollusca</taxon>
        <taxon>Bivalvia</taxon>
        <taxon>Autobranchia</taxon>
        <taxon>Pteriomorphia</taxon>
        <taxon>Mytilida</taxon>
        <taxon>Mytiloidea</taxon>
        <taxon>Mytilidae</taxon>
        <taxon>Mytilinae</taxon>
        <taxon>Mytilus</taxon>
    </lineage>
</organism>
<evidence type="ECO:0000256" key="6">
    <source>
        <dbReference type="PROSITE-ProRule" id="PRU00302"/>
    </source>
</evidence>
<evidence type="ECO:0000256" key="7">
    <source>
        <dbReference type="SAM" id="MobiDB-lite"/>
    </source>
</evidence>
<evidence type="ECO:0000313" key="11">
    <source>
        <dbReference type="Proteomes" id="UP000683360"/>
    </source>
</evidence>
<accession>A0A8S3QNT2</accession>
<feature type="disulfide bond" evidence="6">
    <location>
        <begin position="552"/>
        <end position="579"/>
    </location>
</feature>
<feature type="transmembrane region" description="Helical" evidence="8">
    <location>
        <begin position="196"/>
        <end position="220"/>
    </location>
</feature>
<dbReference type="InterPro" id="IPR050350">
    <property type="entry name" value="Compl-Cell_Adhes-Reg"/>
</dbReference>
<reference evidence="10" key="1">
    <citation type="submission" date="2021-03" db="EMBL/GenBank/DDBJ databases">
        <authorList>
            <person name="Bekaert M."/>
        </authorList>
    </citation>
    <scope>NUCLEOTIDE SEQUENCE</scope>
</reference>
<dbReference type="InterPro" id="IPR003508">
    <property type="entry name" value="CIDE-N_dom"/>
</dbReference>
<dbReference type="PANTHER" id="PTHR19325">
    <property type="entry name" value="COMPLEMENT COMPONENT-RELATED SUSHI DOMAIN-CONTAINING"/>
    <property type="match status" value="1"/>
</dbReference>
<comment type="caution">
    <text evidence="6">Lacks conserved residue(s) required for the propagation of feature annotation.</text>
</comment>
<dbReference type="Pfam" id="PF02017">
    <property type="entry name" value="CIDE-N"/>
    <property type="match status" value="1"/>
</dbReference>
<gene>
    <name evidence="10" type="ORF">MEDL_13081</name>
</gene>
<keyword evidence="11" id="KW-1185">Reference proteome</keyword>
<feature type="region of interest" description="Disordered" evidence="7">
    <location>
        <begin position="662"/>
        <end position="688"/>
    </location>
</feature>
<keyword evidence="1 6" id="KW-0768">Sushi</keyword>
<dbReference type="Gene3D" id="2.10.70.10">
    <property type="entry name" value="Complement Module, domain 1"/>
    <property type="match status" value="2"/>
</dbReference>
<sequence>MDKTRIENNGLKTKNKETKTPCNRELVIVLENSLQETTETEYDRHATTQACNNRVDPKKNIGKTNIESIENYALDLEATLEEKGIYDVTFKCRNDFLLQGPDQARCFPNGSWSRELPRCLEQCPNLVNIIENIQVSTNKRTINSTVELSCRLPKYEFKGLKILNCKHGRKWTETHKLEKADYPSCKEKPTYTSWKVYLIGTGCVAGAILVLVIFLAICIWTRRKHGKDIDGEVKANPDLLKSLFAAFHVFSHDRQKSVMILCFSLEDLCEQALHMLGYKPQYICLENDGTYLESDRELMAFTGSRLMALQLLLRLNPPVEVTTNDGMLISDDATLSQHVHEVLTVTEVRKSQLVIVPENGLQESTETENDPVDNTKEAIIVLILSVCLVIAAQNECSMQRLHHQKKDIGNTNIESIENYALDLEAILIGADIYDVTFKCRNDFLLQGPNHVSTRNRTINSTVELSCIPPQYEFKEPRKLYCKHGGWWTDTHRLRRADYPSCRCKYLYMDLACNQQTIKKTSANTNIESIENFALDLEATVVRKQTYDVTFKCRNDFLLEGPNQARCFQNGSWSREIPKCLEQCANLVNIENIKAKLTQYVLGNKTVIECESQPTKDRGKRCRIDYDEGFDLDDPELLRTPPHTSPLLMPSPEAVTTALMILERPDTPYHTPRNKVKAKRSTESEPDNK</sequence>
<evidence type="ECO:0000256" key="5">
    <source>
        <dbReference type="ARBA" id="ARBA00023180"/>
    </source>
</evidence>
<comment type="caution">
    <text evidence="10">The sequence shown here is derived from an EMBL/GenBank/DDBJ whole genome shotgun (WGS) entry which is preliminary data.</text>
</comment>
<keyword evidence="2" id="KW-0053">Apoptosis</keyword>
<keyword evidence="3" id="KW-0677">Repeat</keyword>
<name>A0A8S3QNT2_MYTED</name>
<feature type="compositionally biased region" description="Basic and acidic residues" evidence="7">
    <location>
        <begin position="679"/>
        <end position="688"/>
    </location>
</feature>
<dbReference type="Gene3D" id="3.10.20.10">
    <property type="match status" value="1"/>
</dbReference>
<protein>
    <submittedName>
        <fullName evidence="10">CSMD</fullName>
    </submittedName>
</protein>
<dbReference type="SUPFAM" id="SSF54277">
    <property type="entry name" value="CAD &amp; PB1 domains"/>
    <property type="match status" value="1"/>
</dbReference>